<protein>
    <submittedName>
        <fullName evidence="1">Uncharacterized protein</fullName>
    </submittedName>
</protein>
<dbReference type="EMBL" id="QAPG01000016">
    <property type="protein sequence ID" value="TDZ38450.1"/>
    <property type="molecule type" value="Genomic_DNA"/>
</dbReference>
<evidence type="ECO:0000313" key="2">
    <source>
        <dbReference type="Proteomes" id="UP000295083"/>
    </source>
</evidence>
<reference evidence="1 2" key="1">
    <citation type="submission" date="2018-11" db="EMBL/GenBank/DDBJ databases">
        <title>Genome sequence and assembly of Colletotrichum spinosum.</title>
        <authorList>
            <person name="Gan P."/>
            <person name="Shirasu K."/>
        </authorList>
    </citation>
    <scope>NUCLEOTIDE SEQUENCE [LARGE SCALE GENOMIC DNA]</scope>
    <source>
        <strain evidence="1 2">CBS 515.97</strain>
    </source>
</reference>
<proteinExistence type="predicted"/>
<gene>
    <name evidence="1" type="ORF">C8035_v004691</name>
</gene>
<dbReference type="Proteomes" id="UP000295083">
    <property type="component" value="Unassembled WGS sequence"/>
</dbReference>
<organism evidence="1 2">
    <name type="scientific">Colletotrichum spinosum</name>
    <dbReference type="NCBI Taxonomy" id="1347390"/>
    <lineage>
        <taxon>Eukaryota</taxon>
        <taxon>Fungi</taxon>
        <taxon>Dikarya</taxon>
        <taxon>Ascomycota</taxon>
        <taxon>Pezizomycotina</taxon>
        <taxon>Sordariomycetes</taxon>
        <taxon>Hypocreomycetidae</taxon>
        <taxon>Glomerellales</taxon>
        <taxon>Glomerellaceae</taxon>
        <taxon>Colletotrichum</taxon>
        <taxon>Colletotrichum orbiculare species complex</taxon>
    </lineage>
</organism>
<name>A0A4R8QK39_9PEZI</name>
<evidence type="ECO:0000313" key="1">
    <source>
        <dbReference type="EMBL" id="TDZ38450.1"/>
    </source>
</evidence>
<accession>A0A4R8QK39</accession>
<keyword evidence="2" id="KW-1185">Reference proteome</keyword>
<comment type="caution">
    <text evidence="1">The sequence shown here is derived from an EMBL/GenBank/DDBJ whole genome shotgun (WGS) entry which is preliminary data.</text>
</comment>
<sequence>MESINFTNSYVVTQASTEVDYIDFGFEAAANLPNNKTSEEAIGGSSKQAVVHYKDTALASGTYKVVKGAHFPEGALVTITGGGPDDGVIEAVDNAGNKAVWTSEQE</sequence>
<dbReference type="AlphaFoldDB" id="A0A4R8QK39"/>